<gene>
    <name evidence="7" type="ORF">HGQ98_27940</name>
</gene>
<dbReference type="InterPro" id="IPR005119">
    <property type="entry name" value="LysR_subst-bd"/>
</dbReference>
<dbReference type="SUPFAM" id="SSF53850">
    <property type="entry name" value="Periplasmic binding protein-like II"/>
    <property type="match status" value="1"/>
</dbReference>
<dbReference type="Pfam" id="PF00126">
    <property type="entry name" value="HTH_1"/>
    <property type="match status" value="1"/>
</dbReference>
<evidence type="ECO:0000256" key="5">
    <source>
        <dbReference type="SAM" id="MobiDB-lite"/>
    </source>
</evidence>
<protein>
    <submittedName>
        <fullName evidence="7">LysR family transcriptional regulator</fullName>
    </submittedName>
</protein>
<evidence type="ECO:0000259" key="6">
    <source>
        <dbReference type="PROSITE" id="PS50931"/>
    </source>
</evidence>
<dbReference type="EMBL" id="JABBZE010000590">
    <property type="protein sequence ID" value="NMU93289.1"/>
    <property type="molecule type" value="Genomic_DNA"/>
</dbReference>
<dbReference type="PROSITE" id="PS50931">
    <property type="entry name" value="HTH_LYSR"/>
    <property type="match status" value="1"/>
</dbReference>
<evidence type="ECO:0000313" key="7">
    <source>
        <dbReference type="EMBL" id="NMU93289.1"/>
    </source>
</evidence>
<dbReference type="Gene3D" id="3.40.190.290">
    <property type="match status" value="1"/>
</dbReference>
<dbReference type="FunFam" id="1.10.10.10:FF:000001">
    <property type="entry name" value="LysR family transcriptional regulator"/>
    <property type="match status" value="1"/>
</dbReference>
<dbReference type="GO" id="GO:0003677">
    <property type="term" value="F:DNA binding"/>
    <property type="evidence" value="ECO:0007669"/>
    <property type="project" value="UniProtKB-KW"/>
</dbReference>
<dbReference type="Gene3D" id="1.10.10.10">
    <property type="entry name" value="Winged helix-like DNA-binding domain superfamily/Winged helix DNA-binding domain"/>
    <property type="match status" value="1"/>
</dbReference>
<dbReference type="GO" id="GO:0005829">
    <property type="term" value="C:cytosol"/>
    <property type="evidence" value="ECO:0007669"/>
    <property type="project" value="TreeGrafter"/>
</dbReference>
<accession>A0A848NJ76</accession>
<dbReference type="Proteomes" id="UP000542405">
    <property type="component" value="Unassembled WGS sequence"/>
</dbReference>
<dbReference type="GO" id="GO:0003700">
    <property type="term" value="F:DNA-binding transcription factor activity"/>
    <property type="evidence" value="ECO:0007669"/>
    <property type="project" value="InterPro"/>
</dbReference>
<dbReference type="InterPro" id="IPR050950">
    <property type="entry name" value="HTH-type_LysR_regulators"/>
</dbReference>
<feature type="domain" description="HTH lysR-type" evidence="6">
    <location>
        <begin position="1"/>
        <end position="58"/>
    </location>
</feature>
<keyword evidence="3" id="KW-0238">DNA-binding</keyword>
<name>A0A848NJ76_9BURK</name>
<evidence type="ECO:0000256" key="1">
    <source>
        <dbReference type="ARBA" id="ARBA00009437"/>
    </source>
</evidence>
<organism evidence="7 8">
    <name type="scientific">Achromobacter ruhlandii</name>
    <dbReference type="NCBI Taxonomy" id="72557"/>
    <lineage>
        <taxon>Bacteria</taxon>
        <taxon>Pseudomonadati</taxon>
        <taxon>Pseudomonadota</taxon>
        <taxon>Betaproteobacteria</taxon>
        <taxon>Burkholderiales</taxon>
        <taxon>Alcaligenaceae</taxon>
        <taxon>Achromobacter</taxon>
    </lineage>
</organism>
<proteinExistence type="inferred from homology"/>
<evidence type="ECO:0000256" key="2">
    <source>
        <dbReference type="ARBA" id="ARBA00023015"/>
    </source>
</evidence>
<dbReference type="Pfam" id="PF03466">
    <property type="entry name" value="LysR_substrate"/>
    <property type="match status" value="1"/>
</dbReference>
<reference evidence="7 8" key="1">
    <citation type="submission" date="2020-04" db="EMBL/GenBank/DDBJ databases">
        <title>Achromobacter ruhlandii genome sequencing and assembly.</title>
        <authorList>
            <person name="Martins R.C.R."/>
            <person name="Perdigao-Neto L.V."/>
            <person name="Levin A.S.S."/>
            <person name="Costa S.F."/>
        </authorList>
    </citation>
    <scope>NUCLEOTIDE SEQUENCE [LARGE SCALE GENOMIC DNA]</scope>
    <source>
        <strain evidence="7 8">9035ralo</strain>
    </source>
</reference>
<comment type="similarity">
    <text evidence="1">Belongs to the LysR transcriptional regulatory family.</text>
</comment>
<dbReference type="InterPro" id="IPR036388">
    <property type="entry name" value="WH-like_DNA-bd_sf"/>
</dbReference>
<dbReference type="PANTHER" id="PTHR30419">
    <property type="entry name" value="HTH-TYPE TRANSCRIPTIONAL REGULATOR YBHD"/>
    <property type="match status" value="1"/>
</dbReference>
<feature type="compositionally biased region" description="Pro residues" evidence="5">
    <location>
        <begin position="236"/>
        <end position="265"/>
    </location>
</feature>
<evidence type="ECO:0000256" key="3">
    <source>
        <dbReference type="ARBA" id="ARBA00023125"/>
    </source>
</evidence>
<sequence length="265" mass="28577">MDLKQIEYFVRVAERRSFSRAAEMLDVAQPTLSRQVRLLELELGQHLLYRNGRGAEPTEAGLRFLEHARALLALADRAKQDLQTLRETPTGKVVVGLPPRIARVLTPPLVQAFRRRFPDASIAVAEGLSAQMREWLLAGRVDLALLYDPAPSPQLGYESLFRENLVLVAAANHQPPLPARVAVAGLGAYPLVLPSLPNAIRPPVDTTLPAHGVPLQVAAAVPALPAIVPPSAQADPHPPPPRSAPPRPAAPPPPPAHRTPPPPHT</sequence>
<comment type="caution">
    <text evidence="7">The sequence shown here is derived from an EMBL/GenBank/DDBJ whole genome shotgun (WGS) entry which is preliminary data.</text>
</comment>
<keyword evidence="4" id="KW-0804">Transcription</keyword>
<dbReference type="PRINTS" id="PR00039">
    <property type="entry name" value="HTHLYSR"/>
</dbReference>
<feature type="compositionally biased region" description="Low complexity" evidence="5">
    <location>
        <begin position="226"/>
        <end position="235"/>
    </location>
</feature>
<feature type="non-terminal residue" evidence="7">
    <location>
        <position position="265"/>
    </location>
</feature>
<dbReference type="InterPro" id="IPR036390">
    <property type="entry name" value="WH_DNA-bd_sf"/>
</dbReference>
<evidence type="ECO:0000313" key="8">
    <source>
        <dbReference type="Proteomes" id="UP000542405"/>
    </source>
</evidence>
<evidence type="ECO:0000256" key="4">
    <source>
        <dbReference type="ARBA" id="ARBA00023163"/>
    </source>
</evidence>
<dbReference type="AlphaFoldDB" id="A0A848NJ76"/>
<dbReference type="SUPFAM" id="SSF46785">
    <property type="entry name" value="Winged helix' DNA-binding domain"/>
    <property type="match status" value="1"/>
</dbReference>
<feature type="region of interest" description="Disordered" evidence="5">
    <location>
        <begin position="226"/>
        <end position="265"/>
    </location>
</feature>
<dbReference type="InterPro" id="IPR000847">
    <property type="entry name" value="LysR_HTH_N"/>
</dbReference>
<keyword evidence="2" id="KW-0805">Transcription regulation</keyword>
<dbReference type="RefSeq" id="WP_169537894.1">
    <property type="nucleotide sequence ID" value="NZ_JABBZE010000590.1"/>
</dbReference>